<dbReference type="Gene3D" id="3.10.100.10">
    <property type="entry name" value="Mannose-Binding Protein A, subunit A"/>
    <property type="match status" value="2"/>
</dbReference>
<protein>
    <recommendedName>
        <fullName evidence="1">C-type lectin domain-containing protein</fullName>
    </recommendedName>
</protein>
<gene>
    <name evidence="2" type="ORF">HNY73_022066</name>
</gene>
<dbReference type="AlphaFoldDB" id="A0A8T0DZI1"/>
<accession>A0A8T0DZI1</accession>
<proteinExistence type="predicted"/>
<reference evidence="2" key="2">
    <citation type="submission" date="2020-06" db="EMBL/GenBank/DDBJ databases">
        <authorList>
            <person name="Sheffer M."/>
        </authorList>
    </citation>
    <scope>NUCLEOTIDE SEQUENCE</scope>
</reference>
<comment type="caution">
    <text evidence="2">The sequence shown here is derived from an EMBL/GenBank/DDBJ whole genome shotgun (WGS) entry which is preliminary data.</text>
</comment>
<sequence length="442" mass="51959">MEAVPSAIGKPERDDLYVVQRRHNGSTELLQFLFYIKRNGSVRTMFRREKGFYQKLQQNIQDRQTRIREWSTASVELLNVCFETTVSSSETSYKDTLVWLETNHTKFAMSEPMCLNDWRLITRECKPSAINGAQWQPFDYSKCTKYQPAVKEMETTCPNGFKILDQNLCYVIYKDRKTFDEAEEICHNKSSFLMDLESLRKTKLLSELDNIFNFTELPLRYGSLKGQVYRGKQQICISPIMNYSGLHKNNSNFHCIAVNRMNKILQYNIVDCEPTRRLAFSCIHQPFTLLTSFMFSKSWHKFTKKHTCYYVDHKKKTWEEAKESCQAFPTKSTLLQSIRNLNDYSLFKTLLRTLRPVLKGTSWWMNLFQEEDIIKWSSTLDESVTFVDWERHTNFSMNSSGGVLTLESETHSNIAWSLKEPLSNERSICEMQTCADTRKFKQ</sequence>
<name>A0A8T0DZI1_ARGBR</name>
<dbReference type="SMART" id="SM00034">
    <property type="entry name" value="CLECT"/>
    <property type="match status" value="2"/>
</dbReference>
<dbReference type="InterPro" id="IPR016186">
    <property type="entry name" value="C-type_lectin-like/link_sf"/>
</dbReference>
<evidence type="ECO:0000259" key="1">
    <source>
        <dbReference type="PROSITE" id="PS50041"/>
    </source>
</evidence>
<feature type="domain" description="C-type lectin" evidence="1">
    <location>
        <begin position="304"/>
        <end position="430"/>
    </location>
</feature>
<evidence type="ECO:0000313" key="3">
    <source>
        <dbReference type="Proteomes" id="UP000807504"/>
    </source>
</evidence>
<dbReference type="SUPFAM" id="SSF56436">
    <property type="entry name" value="C-type lectin-like"/>
    <property type="match status" value="2"/>
</dbReference>
<reference evidence="2" key="1">
    <citation type="journal article" date="2020" name="bioRxiv">
        <title>Chromosome-level reference genome of the European wasp spider Argiope bruennichi: a resource for studies on range expansion and evolutionary adaptation.</title>
        <authorList>
            <person name="Sheffer M.M."/>
            <person name="Hoppe A."/>
            <person name="Krehenwinkel H."/>
            <person name="Uhl G."/>
            <person name="Kuss A.W."/>
            <person name="Jensen L."/>
            <person name="Jensen C."/>
            <person name="Gillespie R.G."/>
            <person name="Hoff K.J."/>
            <person name="Prost S."/>
        </authorList>
    </citation>
    <scope>NUCLEOTIDE SEQUENCE</scope>
</reference>
<organism evidence="2 3">
    <name type="scientific">Argiope bruennichi</name>
    <name type="common">Wasp spider</name>
    <name type="synonym">Aranea bruennichi</name>
    <dbReference type="NCBI Taxonomy" id="94029"/>
    <lineage>
        <taxon>Eukaryota</taxon>
        <taxon>Metazoa</taxon>
        <taxon>Ecdysozoa</taxon>
        <taxon>Arthropoda</taxon>
        <taxon>Chelicerata</taxon>
        <taxon>Arachnida</taxon>
        <taxon>Araneae</taxon>
        <taxon>Araneomorphae</taxon>
        <taxon>Entelegynae</taxon>
        <taxon>Araneoidea</taxon>
        <taxon>Araneidae</taxon>
        <taxon>Argiope</taxon>
    </lineage>
</organism>
<dbReference type="InterPro" id="IPR001304">
    <property type="entry name" value="C-type_lectin-like"/>
</dbReference>
<dbReference type="Proteomes" id="UP000807504">
    <property type="component" value="Unassembled WGS sequence"/>
</dbReference>
<dbReference type="EMBL" id="JABXBU010002231">
    <property type="protein sequence ID" value="KAF8763938.1"/>
    <property type="molecule type" value="Genomic_DNA"/>
</dbReference>
<dbReference type="InterPro" id="IPR016187">
    <property type="entry name" value="CTDL_fold"/>
</dbReference>
<dbReference type="PROSITE" id="PS50041">
    <property type="entry name" value="C_TYPE_LECTIN_2"/>
    <property type="match status" value="1"/>
</dbReference>
<dbReference type="CDD" id="cd00037">
    <property type="entry name" value="CLECT"/>
    <property type="match status" value="2"/>
</dbReference>
<keyword evidence="3" id="KW-1185">Reference proteome</keyword>
<evidence type="ECO:0000313" key="2">
    <source>
        <dbReference type="EMBL" id="KAF8763938.1"/>
    </source>
</evidence>